<dbReference type="Proteomes" id="UP000190797">
    <property type="component" value="Chromosome"/>
</dbReference>
<keyword evidence="3" id="KW-1185">Reference proteome</keyword>
<dbReference type="InterPro" id="IPR001387">
    <property type="entry name" value="Cro/C1-type_HTH"/>
</dbReference>
<dbReference type="Gene3D" id="1.10.260.40">
    <property type="entry name" value="lambda repressor-like DNA-binding domains"/>
    <property type="match status" value="1"/>
</dbReference>
<dbReference type="OrthoDB" id="3674223at2"/>
<dbReference type="GO" id="GO:0003677">
    <property type="term" value="F:DNA binding"/>
    <property type="evidence" value="ECO:0007669"/>
    <property type="project" value="InterPro"/>
</dbReference>
<name>A0A1U9ZXS1_9ACTN</name>
<evidence type="ECO:0000313" key="2">
    <source>
        <dbReference type="EMBL" id="AQZ62744.1"/>
    </source>
</evidence>
<accession>A0A1U9ZXS1</accession>
<dbReference type="KEGG" id="noa:BKM31_15905"/>
<feature type="domain" description="HTH cro/C1-type" evidence="1">
    <location>
        <begin position="15"/>
        <end position="78"/>
    </location>
</feature>
<organism evidence="2 3">
    <name type="scientific">[Actinomadura] parvosata subsp. kistnae</name>
    <dbReference type="NCBI Taxonomy" id="1909395"/>
    <lineage>
        <taxon>Bacteria</taxon>
        <taxon>Bacillati</taxon>
        <taxon>Actinomycetota</taxon>
        <taxon>Actinomycetes</taxon>
        <taxon>Streptosporangiales</taxon>
        <taxon>Streptosporangiaceae</taxon>
        <taxon>Nonomuraea</taxon>
    </lineage>
</organism>
<gene>
    <name evidence="2" type="ORF">BKM31_15905</name>
</gene>
<dbReference type="SUPFAM" id="SSF47413">
    <property type="entry name" value="lambda repressor-like DNA-binding domains"/>
    <property type="match status" value="1"/>
</dbReference>
<proteinExistence type="predicted"/>
<evidence type="ECO:0000259" key="1">
    <source>
        <dbReference type="PROSITE" id="PS50943"/>
    </source>
</evidence>
<evidence type="ECO:0000313" key="3">
    <source>
        <dbReference type="Proteomes" id="UP000190797"/>
    </source>
</evidence>
<dbReference type="CDD" id="cd00093">
    <property type="entry name" value="HTH_XRE"/>
    <property type="match status" value="1"/>
</dbReference>
<dbReference type="AlphaFoldDB" id="A0A1U9ZXS1"/>
<sequence length="262" mass="28973">MPRRSSRWSRAPSPLRQARLARNWTLEDVVEEIDLRTPGGQSGVTPSMVSGWELARHTTSIGHRKTLCEIYGRSPRQLFAFQDEQLPEQAGLGLLTGFEELQQAMLATVRGAQRCLVVTGSRSRDAGYLKATEAVLAERPGLVYYRVLFGPPHHQVLKDHLLRLLRLRDPRDRGLGVKTLHLGLVEDTVAMPERWFCASEQTAVVPIPSLTSHEAFDSGVMLGAAPAARLLDHGRQAYAAARRVETTTEVAALDVLVPERSG</sequence>
<protein>
    <submittedName>
        <fullName evidence="2">Transcriptional regulator</fullName>
    </submittedName>
</protein>
<dbReference type="PROSITE" id="PS50943">
    <property type="entry name" value="HTH_CROC1"/>
    <property type="match status" value="1"/>
</dbReference>
<dbReference type="EMBL" id="CP017717">
    <property type="protein sequence ID" value="AQZ62744.1"/>
    <property type="molecule type" value="Genomic_DNA"/>
</dbReference>
<dbReference type="RefSeq" id="WP_080038924.1">
    <property type="nucleotide sequence ID" value="NZ_CP017717.1"/>
</dbReference>
<dbReference type="InterPro" id="IPR010982">
    <property type="entry name" value="Lambda_DNA-bd_dom_sf"/>
</dbReference>
<reference evidence="3" key="1">
    <citation type="journal article" date="2017" name="Med. Chem. Commun.">
        <title>Nonomuraea sp. ATCC 55076 harbours the largest actinomycete chromosome to date and the kistamicin biosynthetic gene cluster.</title>
        <authorList>
            <person name="Nazari B."/>
            <person name="Forneris C.C."/>
            <person name="Gibson M.I."/>
            <person name="Moon K."/>
            <person name="Schramma K.R."/>
            <person name="Seyedsayamdost M.R."/>
        </authorList>
    </citation>
    <scope>NUCLEOTIDE SEQUENCE [LARGE SCALE GENOMIC DNA]</scope>
    <source>
        <strain evidence="3">ATCC 55076</strain>
    </source>
</reference>
<dbReference type="STRING" id="1909395.BKM31_15905"/>